<protein>
    <submittedName>
        <fullName evidence="2">Uncharacterized protein</fullName>
    </submittedName>
</protein>
<name>A0A9W7A863_9STRA</name>
<accession>A0A9W7A863</accession>
<feature type="compositionally biased region" description="Basic and acidic residues" evidence="1">
    <location>
        <begin position="40"/>
        <end position="52"/>
    </location>
</feature>
<sequence length="176" mass="19405">MPISSARNKKAKPKEPTAFGHRAKSGDRGDAWMGTQNKMDYGEKKTPLDKGRGISITEVNVHRKADADTHSLSKKAKDHTNNSEEEVFGHRKKSDGHNDDWMSEKQKMELGEKKTALDKGRGVSVESPEDEEINERNKGKKKKEDPEGWAVRRGSGLEEVTGEVGKEGGGCGCVVM</sequence>
<feature type="compositionally biased region" description="Basic and acidic residues" evidence="1">
    <location>
        <begin position="95"/>
        <end position="121"/>
    </location>
</feature>
<organism evidence="2 3">
    <name type="scientific">Triparma laevis f. inornata</name>
    <dbReference type="NCBI Taxonomy" id="1714386"/>
    <lineage>
        <taxon>Eukaryota</taxon>
        <taxon>Sar</taxon>
        <taxon>Stramenopiles</taxon>
        <taxon>Ochrophyta</taxon>
        <taxon>Bolidophyceae</taxon>
        <taxon>Parmales</taxon>
        <taxon>Triparmaceae</taxon>
        <taxon>Triparma</taxon>
    </lineage>
</organism>
<evidence type="ECO:0000313" key="2">
    <source>
        <dbReference type="EMBL" id="GMH67512.1"/>
    </source>
</evidence>
<dbReference type="AlphaFoldDB" id="A0A9W7A863"/>
<evidence type="ECO:0000256" key="1">
    <source>
        <dbReference type="SAM" id="MobiDB-lite"/>
    </source>
</evidence>
<feature type="region of interest" description="Disordered" evidence="1">
    <location>
        <begin position="1"/>
        <end position="156"/>
    </location>
</feature>
<feature type="compositionally biased region" description="Basic and acidic residues" evidence="1">
    <location>
        <begin position="134"/>
        <end position="146"/>
    </location>
</feature>
<gene>
    <name evidence="2" type="ORF">TL16_g04698</name>
</gene>
<comment type="caution">
    <text evidence="2">The sequence shown here is derived from an EMBL/GenBank/DDBJ whole genome shotgun (WGS) entry which is preliminary data.</text>
</comment>
<feature type="compositionally biased region" description="Basic and acidic residues" evidence="1">
    <location>
        <begin position="60"/>
        <end position="71"/>
    </location>
</feature>
<proteinExistence type="predicted"/>
<evidence type="ECO:0000313" key="3">
    <source>
        <dbReference type="Proteomes" id="UP001162640"/>
    </source>
</evidence>
<dbReference type="EMBL" id="BLQM01000131">
    <property type="protein sequence ID" value="GMH67512.1"/>
    <property type="molecule type" value="Genomic_DNA"/>
</dbReference>
<dbReference type="Proteomes" id="UP001162640">
    <property type="component" value="Unassembled WGS sequence"/>
</dbReference>
<reference evidence="3" key="1">
    <citation type="journal article" date="2023" name="Commun. Biol.">
        <title>Genome analysis of Parmales, the sister group of diatoms, reveals the evolutionary specialization of diatoms from phago-mixotrophs to photoautotrophs.</title>
        <authorList>
            <person name="Ban H."/>
            <person name="Sato S."/>
            <person name="Yoshikawa S."/>
            <person name="Yamada K."/>
            <person name="Nakamura Y."/>
            <person name="Ichinomiya M."/>
            <person name="Sato N."/>
            <person name="Blanc-Mathieu R."/>
            <person name="Endo H."/>
            <person name="Kuwata A."/>
            <person name="Ogata H."/>
        </authorList>
    </citation>
    <scope>NUCLEOTIDE SEQUENCE [LARGE SCALE GENOMIC DNA]</scope>
</reference>